<feature type="compositionally biased region" description="Low complexity" evidence="1">
    <location>
        <begin position="524"/>
        <end position="537"/>
    </location>
</feature>
<dbReference type="GO" id="GO:0010343">
    <property type="term" value="P:singlet oxygen-mediated programmed cell death"/>
    <property type="evidence" value="ECO:0007669"/>
    <property type="project" value="InterPro"/>
</dbReference>
<dbReference type="PROSITE" id="PS50181">
    <property type="entry name" value="FBOX"/>
    <property type="match status" value="1"/>
</dbReference>
<dbReference type="PANTHER" id="PTHR33917:SF3">
    <property type="entry name" value="PROTEIN EXECUTER 1, CHLOROPLASTIC"/>
    <property type="match status" value="1"/>
</dbReference>
<comment type="caution">
    <text evidence="2">The sequence shown here is derived from an EMBL/GenBank/DDBJ whole genome shotgun (WGS) entry which is preliminary data.</text>
</comment>
<dbReference type="Proteomes" id="UP000722791">
    <property type="component" value="Unassembled WGS sequence"/>
</dbReference>
<evidence type="ECO:0000313" key="2">
    <source>
        <dbReference type="EMBL" id="GIL94702.1"/>
    </source>
</evidence>
<dbReference type="GO" id="GO:0042651">
    <property type="term" value="C:thylakoid membrane"/>
    <property type="evidence" value="ECO:0007669"/>
    <property type="project" value="TreeGrafter"/>
</dbReference>
<dbReference type="Pfam" id="PF12014">
    <property type="entry name" value="Cyclin_D1_bind"/>
    <property type="match status" value="1"/>
</dbReference>
<reference evidence="2" key="1">
    <citation type="journal article" date="2021" name="Proc. Natl. Acad. Sci. U.S.A.">
        <title>Three genomes in the algal genus Volvox reveal the fate of a haploid sex-determining region after a transition to homothallism.</title>
        <authorList>
            <person name="Yamamoto K."/>
            <person name="Hamaji T."/>
            <person name="Kawai-Toyooka H."/>
            <person name="Matsuzaki R."/>
            <person name="Takahashi F."/>
            <person name="Nishimura Y."/>
            <person name="Kawachi M."/>
            <person name="Noguchi H."/>
            <person name="Minakuchi Y."/>
            <person name="Umen J.G."/>
            <person name="Toyoda A."/>
            <person name="Nozaki H."/>
        </authorList>
    </citation>
    <scope>NUCLEOTIDE SEQUENCE</scope>
    <source>
        <strain evidence="2">NIES-3785</strain>
    </source>
</reference>
<evidence type="ECO:0000256" key="1">
    <source>
        <dbReference type="SAM" id="MobiDB-lite"/>
    </source>
</evidence>
<feature type="compositionally biased region" description="Pro residues" evidence="1">
    <location>
        <begin position="513"/>
        <end position="523"/>
    </location>
</feature>
<gene>
    <name evidence="2" type="ORF">Vretimale_922</name>
</gene>
<dbReference type="UniPathway" id="UPA00143"/>
<evidence type="ECO:0000313" key="3">
    <source>
        <dbReference type="Proteomes" id="UP000722791"/>
    </source>
</evidence>
<name>A0A8J4D460_9CHLO</name>
<dbReference type="EMBL" id="BNCQ01000001">
    <property type="protein sequence ID" value="GIL94702.1"/>
    <property type="molecule type" value="Genomic_DNA"/>
</dbReference>
<organism evidence="2 3">
    <name type="scientific">Volvox reticuliferus</name>
    <dbReference type="NCBI Taxonomy" id="1737510"/>
    <lineage>
        <taxon>Eukaryota</taxon>
        <taxon>Viridiplantae</taxon>
        <taxon>Chlorophyta</taxon>
        <taxon>core chlorophytes</taxon>
        <taxon>Chlorophyceae</taxon>
        <taxon>CS clade</taxon>
        <taxon>Chlamydomonadales</taxon>
        <taxon>Volvocaceae</taxon>
        <taxon>Volvox</taxon>
    </lineage>
</organism>
<dbReference type="Pfam" id="PF12937">
    <property type="entry name" value="F-box-like"/>
    <property type="match status" value="1"/>
</dbReference>
<dbReference type="Gene3D" id="1.20.1280.50">
    <property type="match status" value="1"/>
</dbReference>
<feature type="compositionally biased region" description="Gly residues" evidence="1">
    <location>
        <begin position="232"/>
        <end position="253"/>
    </location>
</feature>
<protein>
    <submittedName>
        <fullName evidence="2">Uncharacterized protein</fullName>
    </submittedName>
</protein>
<dbReference type="OrthoDB" id="722566at2759"/>
<dbReference type="PANTHER" id="PTHR33917">
    <property type="entry name" value="PROTEIN EXECUTER 1, CHLOROPLASTIC"/>
    <property type="match status" value="1"/>
</dbReference>
<feature type="region of interest" description="Disordered" evidence="1">
    <location>
        <begin position="227"/>
        <end position="261"/>
    </location>
</feature>
<dbReference type="SUPFAM" id="SSF81383">
    <property type="entry name" value="F-box domain"/>
    <property type="match status" value="1"/>
</dbReference>
<sequence>MKSMENSSHTACPTSPPATTLSDLSDDILARVLIRLKPWEIAVASLTCKRLATVCADDARVWQPLCTSTWSPFTNPDRWLHTSTGSPNCTTSNPSNVCPWAPKATGDQDEDDQQPLTTHRSVFVELRRLQLLMGLWKGAGDAPCGSLYRISWAPAGEPNIEVVALKATRAGGEGRDGDDDAAAAAAATHIAVVEGVLARVGAAFPEISLTLVDESIAVLKERPWKRAAQGPAAGGASGSADGAGGNGSGGNGNGPSRLTRPSAAALAAAAVATGGRGEGELLGASPPRSFGYEVLRFMEAHVAGSRSGSRKSRHPAASRQAVIMKHLVRLQVPTATRQRPLAGLWTGVYGPHGPEIVSLSYDGRGAGSRIMATKITGDPNVPAGEVTFRVDPEPLAQPWPLEEVEIITNRPMYTTNHEAPMAAALAAAASRAALPPAQRRPAPGVLALPLWAIPGALEADEAEAGGVGLAQISEADRLLLLEALAAEAAAADPLDLWDYLGPMGPPLLQGQMPLPPPPPPPPAHAQQQQQGPQGLRRPPTRVVAVYRGQGRVAGPNFRNPEWIEGRLWVYDNGSIGFLWTGLYNFLVDFDRINPHLLGRAGGPAGGQAGG</sequence>
<feature type="region of interest" description="Disordered" evidence="1">
    <location>
        <begin position="507"/>
        <end position="538"/>
    </location>
</feature>
<dbReference type="AlphaFoldDB" id="A0A8J4D460"/>
<dbReference type="InterPro" id="IPR036047">
    <property type="entry name" value="F-box-like_dom_sf"/>
</dbReference>
<dbReference type="InterPro" id="IPR044680">
    <property type="entry name" value="EX1/2"/>
</dbReference>
<accession>A0A8J4D460</accession>
<dbReference type="GO" id="GO:0016567">
    <property type="term" value="P:protein ubiquitination"/>
    <property type="evidence" value="ECO:0007669"/>
    <property type="project" value="UniProtKB-UniPathway"/>
</dbReference>
<dbReference type="CDD" id="cd09917">
    <property type="entry name" value="F-box_SF"/>
    <property type="match status" value="1"/>
</dbReference>
<proteinExistence type="predicted"/>
<dbReference type="InterPro" id="IPR001810">
    <property type="entry name" value="F-box_dom"/>
</dbReference>